<keyword evidence="11 16" id="KW-1133">Transmembrane helix</keyword>
<comment type="similarity">
    <text evidence="3">Belongs to the complex I NDUFB4 subunit family.</text>
</comment>
<dbReference type="Proteomes" id="UP000694547">
    <property type="component" value="Chromosome 3"/>
</dbReference>
<evidence type="ECO:0000256" key="15">
    <source>
        <dbReference type="ARBA" id="ARBA00030987"/>
    </source>
</evidence>
<dbReference type="GO" id="GO:0005743">
    <property type="term" value="C:mitochondrial inner membrane"/>
    <property type="evidence" value="ECO:0007669"/>
    <property type="project" value="UniProtKB-SubCell"/>
</dbReference>
<comment type="subunit">
    <text evidence="4">Complex I is composed of 45 different subunits.</text>
</comment>
<evidence type="ECO:0000256" key="1">
    <source>
        <dbReference type="ARBA" id="ARBA00003195"/>
    </source>
</evidence>
<sequence>MLGSKYTPAPLTTLPSTLDPAEYDESLEARKEQVESLSIRAQLKPEYLLQYNDPKRLAHTEDPALILWTYARSANIYPNFRATPKNSLLGAVVVFGPLILWHYVFKTDRDKKDRLTQEG</sequence>
<evidence type="ECO:0000256" key="13">
    <source>
        <dbReference type="ARBA" id="ARBA00023136"/>
    </source>
</evidence>
<keyword evidence="7" id="KW-0679">Respiratory chain</keyword>
<evidence type="ECO:0000313" key="18">
    <source>
        <dbReference type="Proteomes" id="UP000694547"/>
    </source>
</evidence>
<dbReference type="AlphaFoldDB" id="A0A8C8TMZ6"/>
<dbReference type="Pfam" id="PF07225">
    <property type="entry name" value="NDUF_B4"/>
    <property type="match status" value="1"/>
</dbReference>
<dbReference type="RefSeq" id="XP_042130623.1">
    <property type="nucleotide sequence ID" value="XM_042274689.1"/>
</dbReference>
<keyword evidence="9" id="KW-0999">Mitochondrion inner membrane</keyword>
<comment type="subcellular location">
    <subcellularLocation>
        <location evidence="2">Mitochondrion inner membrane</location>
        <topology evidence="2">Single-pass membrane protein</topology>
        <orientation evidence="2">Matrix side</orientation>
    </subcellularLocation>
</comment>
<evidence type="ECO:0000256" key="8">
    <source>
        <dbReference type="ARBA" id="ARBA00022692"/>
    </source>
</evidence>
<keyword evidence="12" id="KW-0496">Mitochondrion</keyword>
<evidence type="ECO:0000313" key="17">
    <source>
        <dbReference type="Ensembl" id="ENSPEMP00000015568.1"/>
    </source>
</evidence>
<evidence type="ECO:0000256" key="6">
    <source>
        <dbReference type="ARBA" id="ARBA00022448"/>
    </source>
</evidence>
<reference evidence="17" key="2">
    <citation type="submission" date="2025-08" db="UniProtKB">
        <authorList>
            <consortium name="Ensembl"/>
        </authorList>
    </citation>
    <scope>IDENTIFICATION</scope>
</reference>
<evidence type="ECO:0000256" key="14">
    <source>
        <dbReference type="ARBA" id="ARBA00030212"/>
    </source>
</evidence>
<proteinExistence type="inferred from homology"/>
<evidence type="ECO:0000256" key="7">
    <source>
        <dbReference type="ARBA" id="ARBA00022660"/>
    </source>
</evidence>
<keyword evidence="6" id="KW-0813">Transport</keyword>
<dbReference type="Ensembl" id="ENSPEMT00000019868.2">
    <property type="protein sequence ID" value="ENSPEMP00000015568.1"/>
    <property type="gene ID" value="ENSPEMG00000015054.2"/>
</dbReference>
<evidence type="ECO:0000256" key="5">
    <source>
        <dbReference type="ARBA" id="ARBA00018681"/>
    </source>
</evidence>
<evidence type="ECO:0000256" key="9">
    <source>
        <dbReference type="ARBA" id="ARBA00022792"/>
    </source>
</evidence>
<keyword evidence="10" id="KW-0249">Electron transport</keyword>
<dbReference type="PANTHER" id="PTHR15469:SF0">
    <property type="entry name" value="NADH DEHYDROGENASE [UBIQUINONE] 1 BETA SUBCOMPLEX SUBUNIT 4"/>
    <property type="match status" value="1"/>
</dbReference>
<evidence type="ECO:0000256" key="16">
    <source>
        <dbReference type="SAM" id="Phobius"/>
    </source>
</evidence>
<dbReference type="OrthoDB" id="5818798at2759"/>
<gene>
    <name evidence="17" type="primary">LOC102923545</name>
</gene>
<organism evidence="17 18">
    <name type="scientific">Peromyscus maniculatus bairdii</name>
    <name type="common">Prairie deer mouse</name>
    <dbReference type="NCBI Taxonomy" id="230844"/>
    <lineage>
        <taxon>Eukaryota</taxon>
        <taxon>Metazoa</taxon>
        <taxon>Chordata</taxon>
        <taxon>Craniata</taxon>
        <taxon>Vertebrata</taxon>
        <taxon>Euteleostomi</taxon>
        <taxon>Mammalia</taxon>
        <taxon>Eutheria</taxon>
        <taxon>Euarchontoglires</taxon>
        <taxon>Glires</taxon>
        <taxon>Rodentia</taxon>
        <taxon>Myomorpha</taxon>
        <taxon>Muroidea</taxon>
        <taxon>Cricetidae</taxon>
        <taxon>Neotominae</taxon>
        <taxon>Peromyscus</taxon>
    </lineage>
</organism>
<name>A0A8C8TMZ6_PERMB</name>
<dbReference type="PANTHER" id="PTHR15469">
    <property type="entry name" value="NADH-UBIQUINONE OXIDOREDUCTASE B15 SUBUNIT"/>
    <property type="match status" value="1"/>
</dbReference>
<dbReference type="GeneTree" id="ENSGT00390000007133"/>
<keyword evidence="13 16" id="KW-0472">Membrane</keyword>
<dbReference type="InterPro" id="IPR009866">
    <property type="entry name" value="NADH_UbQ_OxRdtase_NDUFB4_su"/>
</dbReference>
<evidence type="ECO:0000256" key="2">
    <source>
        <dbReference type="ARBA" id="ARBA00004298"/>
    </source>
</evidence>
<comment type="function">
    <text evidence="1">Accessory subunit of the mitochondrial membrane respiratory chain NADH dehydrogenase (Complex I), that is believed not to be involved in catalysis. Complex I functions in the transfer of electrons from NADH to the respiratory chain. The immediate electron acceptor for the enzyme is believed to be ubiquinone.</text>
</comment>
<keyword evidence="18" id="KW-1185">Reference proteome</keyword>
<protein>
    <recommendedName>
        <fullName evidence="5">NADH dehydrogenase [ubiquinone] 1 beta subcomplex subunit 4</fullName>
    </recommendedName>
    <alternativeName>
        <fullName evidence="14">Complex I-B15</fullName>
    </alternativeName>
    <alternativeName>
        <fullName evidence="15">NADH-ubiquinone oxidoreductase B15 subunit</fullName>
    </alternativeName>
</protein>
<accession>A0A8C8TMZ6</accession>
<evidence type="ECO:0000256" key="3">
    <source>
        <dbReference type="ARBA" id="ARBA00007260"/>
    </source>
</evidence>
<evidence type="ECO:0000256" key="10">
    <source>
        <dbReference type="ARBA" id="ARBA00022982"/>
    </source>
</evidence>
<reference evidence="17" key="3">
    <citation type="submission" date="2025-09" db="UniProtKB">
        <authorList>
            <consortium name="Ensembl"/>
        </authorList>
    </citation>
    <scope>IDENTIFICATION</scope>
</reference>
<evidence type="ECO:0000256" key="4">
    <source>
        <dbReference type="ARBA" id="ARBA00011533"/>
    </source>
</evidence>
<reference evidence="17 18" key="1">
    <citation type="submission" date="2018-10" db="EMBL/GenBank/DDBJ databases">
        <title>Improved assembly of the deer mouse Peromyscus maniculatus genome.</title>
        <authorList>
            <person name="Lassance J.-M."/>
            <person name="Hoekstra H.E."/>
        </authorList>
    </citation>
    <scope>NUCLEOTIDE SEQUENCE [LARGE SCALE GENOMIC DNA]</scope>
</reference>
<feature type="transmembrane region" description="Helical" evidence="16">
    <location>
        <begin position="87"/>
        <end position="105"/>
    </location>
</feature>
<evidence type="ECO:0000256" key="12">
    <source>
        <dbReference type="ARBA" id="ARBA00023128"/>
    </source>
</evidence>
<evidence type="ECO:0000256" key="11">
    <source>
        <dbReference type="ARBA" id="ARBA00022989"/>
    </source>
</evidence>
<keyword evidence="8 16" id="KW-0812">Transmembrane</keyword>